<proteinExistence type="predicted"/>
<name>A0A5C5YEB6_9PLAN</name>
<accession>A0A5C5YEB6</accession>
<gene>
    <name evidence="2" type="ORF">Pan14r_49650</name>
</gene>
<keyword evidence="3" id="KW-1185">Reference proteome</keyword>
<dbReference type="EMBL" id="SJPL01000001">
    <property type="protein sequence ID" value="TWT72645.1"/>
    <property type="molecule type" value="Genomic_DNA"/>
</dbReference>
<dbReference type="Pfam" id="PF01521">
    <property type="entry name" value="Fe-S_biosyn"/>
    <property type="match status" value="1"/>
</dbReference>
<feature type="domain" description="Core" evidence="1">
    <location>
        <begin position="2"/>
        <end position="59"/>
    </location>
</feature>
<comment type="caution">
    <text evidence="2">The sequence shown here is derived from an EMBL/GenBank/DDBJ whole genome shotgun (WGS) entry which is preliminary data.</text>
</comment>
<evidence type="ECO:0000313" key="2">
    <source>
        <dbReference type="EMBL" id="TWT72645.1"/>
    </source>
</evidence>
<protein>
    <submittedName>
        <fullName evidence="2">Iron-sulfur cluster biosynthesis</fullName>
    </submittedName>
</protein>
<sequence length="62" mass="7061">MYDLQIESPPWADDDLVDQTNGFTMVVSPRDSIYLDGATIDWETRPDGTEGFKFHNPNAIEQ</sequence>
<reference evidence="2 3" key="1">
    <citation type="submission" date="2019-02" db="EMBL/GenBank/DDBJ databases">
        <title>Deep-cultivation of Planctomycetes and their phenomic and genomic characterization uncovers novel biology.</title>
        <authorList>
            <person name="Wiegand S."/>
            <person name="Jogler M."/>
            <person name="Boedeker C."/>
            <person name="Pinto D."/>
            <person name="Vollmers J."/>
            <person name="Rivas-Marin E."/>
            <person name="Kohn T."/>
            <person name="Peeters S.H."/>
            <person name="Heuer A."/>
            <person name="Rast P."/>
            <person name="Oberbeckmann S."/>
            <person name="Bunk B."/>
            <person name="Jeske O."/>
            <person name="Meyerdierks A."/>
            <person name="Storesund J.E."/>
            <person name="Kallscheuer N."/>
            <person name="Luecker S."/>
            <person name="Lage O.M."/>
            <person name="Pohl T."/>
            <person name="Merkel B.J."/>
            <person name="Hornburger P."/>
            <person name="Mueller R.-W."/>
            <person name="Bruemmer F."/>
            <person name="Labrenz M."/>
            <person name="Spormann A.M."/>
            <person name="Op Den Camp H."/>
            <person name="Overmann J."/>
            <person name="Amann R."/>
            <person name="Jetten M.S.M."/>
            <person name="Mascher T."/>
            <person name="Medema M.H."/>
            <person name="Devos D.P."/>
            <person name="Kaster A.-K."/>
            <person name="Ovreas L."/>
            <person name="Rohde M."/>
            <person name="Galperin M.Y."/>
            <person name="Jogler C."/>
        </authorList>
    </citation>
    <scope>NUCLEOTIDE SEQUENCE [LARGE SCALE GENOMIC DNA]</scope>
    <source>
        <strain evidence="2 3">Pan14r</strain>
    </source>
</reference>
<dbReference type="Proteomes" id="UP000317238">
    <property type="component" value="Unassembled WGS sequence"/>
</dbReference>
<evidence type="ECO:0000259" key="1">
    <source>
        <dbReference type="Pfam" id="PF01521"/>
    </source>
</evidence>
<dbReference type="SUPFAM" id="SSF89360">
    <property type="entry name" value="HesB-like domain"/>
    <property type="match status" value="1"/>
</dbReference>
<dbReference type="InterPro" id="IPR035903">
    <property type="entry name" value="HesB-like_dom_sf"/>
</dbReference>
<evidence type="ECO:0000313" key="3">
    <source>
        <dbReference type="Proteomes" id="UP000317238"/>
    </source>
</evidence>
<organism evidence="2 3">
    <name type="scientific">Crateriforma conspicua</name>
    <dbReference type="NCBI Taxonomy" id="2527996"/>
    <lineage>
        <taxon>Bacteria</taxon>
        <taxon>Pseudomonadati</taxon>
        <taxon>Planctomycetota</taxon>
        <taxon>Planctomycetia</taxon>
        <taxon>Planctomycetales</taxon>
        <taxon>Planctomycetaceae</taxon>
        <taxon>Crateriforma</taxon>
    </lineage>
</organism>
<dbReference type="AlphaFoldDB" id="A0A5C5YEB6"/>
<dbReference type="InterPro" id="IPR000361">
    <property type="entry name" value="ATAP_core_dom"/>
</dbReference>
<dbReference type="Gene3D" id="2.60.300.12">
    <property type="entry name" value="HesB-like domain"/>
    <property type="match status" value="1"/>
</dbReference>